<dbReference type="AlphaFoldDB" id="A0A8H2Y3U1"/>
<feature type="transmembrane region" description="Helical" evidence="1">
    <location>
        <begin position="6"/>
        <end position="27"/>
    </location>
</feature>
<evidence type="ECO:0000313" key="2">
    <source>
        <dbReference type="EMBL" id="CAE6440036.1"/>
    </source>
</evidence>
<gene>
    <name evidence="2" type="ORF">RDB_LOCUS48460</name>
</gene>
<dbReference type="PANTHER" id="PTHR35204:SF1">
    <property type="entry name" value="ENTEROTOXIN"/>
    <property type="match status" value="1"/>
</dbReference>
<proteinExistence type="predicted"/>
<keyword evidence="1" id="KW-1133">Transmembrane helix</keyword>
<keyword evidence="1" id="KW-0812">Transmembrane</keyword>
<evidence type="ECO:0000256" key="1">
    <source>
        <dbReference type="SAM" id="Phobius"/>
    </source>
</evidence>
<protein>
    <submittedName>
        <fullName evidence="2">Uncharacterized protein</fullName>
    </submittedName>
</protein>
<comment type="caution">
    <text evidence="2">The sequence shown here is derived from an EMBL/GenBank/DDBJ whole genome shotgun (WGS) entry which is preliminary data.</text>
</comment>
<organism evidence="2 3">
    <name type="scientific">Rhizoctonia solani</name>
    <dbReference type="NCBI Taxonomy" id="456999"/>
    <lineage>
        <taxon>Eukaryota</taxon>
        <taxon>Fungi</taxon>
        <taxon>Dikarya</taxon>
        <taxon>Basidiomycota</taxon>
        <taxon>Agaricomycotina</taxon>
        <taxon>Agaricomycetes</taxon>
        <taxon>Cantharellales</taxon>
        <taxon>Ceratobasidiaceae</taxon>
        <taxon>Rhizoctonia</taxon>
    </lineage>
</organism>
<dbReference type="InterPro" id="IPR038921">
    <property type="entry name" value="YOR389W-like"/>
</dbReference>
<dbReference type="OrthoDB" id="6730379at2759"/>
<evidence type="ECO:0000313" key="3">
    <source>
        <dbReference type="Proteomes" id="UP000663888"/>
    </source>
</evidence>
<sequence>MFNVMPLYLVAMISLWIPLLVGALPHLPRHPREFRTNTTAHLIFSSVTGLLQHWPNTIYRNGHTFVPAMLPAGTLLYHSRPSFEPPPSPEYFAFDVDHSYIFCSIPPCVMYTYVPRRDLKLGYFDGTGAASLEGPRDLQDIAFNDRFVPTDDYDPWVHAISMCSWAKQVGIDGIVRMEPSFEVILCNIDSDLHLVSSRELVYHETMFFPGRRIPGSPSNISATDSRMHPRLKPNTPYFPGPTIPAYPPPPGWQGKQRAFVDTAFESIRAGMWHNRFPGESRITLDYSAIVSAYDERYTSLVHGRQGIPRSKHRLNSISADDMTLLKAEMEEVLKVGRPPPAVNWRSVLQDIVDRYAERLEDLRYLLRRSELKSEEIMAGTRQKVLVMLTPFMGLPQSKLNNARAATEGQQPFYTGSHGASQGSPDDDWLLSIYNACAQHLAVEFARQRKLTPQEERLADSIDRVQEAICSSLTYIWAEAFDSRDKPLLARQMVTKWKVEVEELMEWLDWHIWVKCDPSCSPDLQCVLATWPWEVQTGDEDVGPTCRNRMIGNDFDL</sequence>
<accession>A0A8H2Y3U1</accession>
<dbReference type="Proteomes" id="UP000663888">
    <property type="component" value="Unassembled WGS sequence"/>
</dbReference>
<reference evidence="2" key="1">
    <citation type="submission" date="2021-01" db="EMBL/GenBank/DDBJ databases">
        <authorList>
            <person name="Kaushik A."/>
        </authorList>
    </citation>
    <scope>NUCLEOTIDE SEQUENCE</scope>
    <source>
        <strain evidence="2">AG4-R118</strain>
    </source>
</reference>
<dbReference type="EMBL" id="CAJMWX010000958">
    <property type="protein sequence ID" value="CAE6440036.1"/>
    <property type="molecule type" value="Genomic_DNA"/>
</dbReference>
<keyword evidence="1" id="KW-0472">Membrane</keyword>
<name>A0A8H2Y3U1_9AGAM</name>
<dbReference type="PANTHER" id="PTHR35204">
    <property type="entry name" value="YALI0A21131P"/>
    <property type="match status" value="1"/>
</dbReference>